<protein>
    <submittedName>
        <fullName evidence="3">PbpA</fullName>
    </submittedName>
</protein>
<keyword evidence="1" id="KW-1133">Transmembrane helix</keyword>
<dbReference type="InterPro" id="IPR012338">
    <property type="entry name" value="Beta-lactam/transpept-like"/>
</dbReference>
<dbReference type="GO" id="GO:0071972">
    <property type="term" value="F:peptidoglycan L,D-transpeptidase activity"/>
    <property type="evidence" value="ECO:0007669"/>
    <property type="project" value="TreeGrafter"/>
</dbReference>
<gene>
    <name evidence="3" type="ORF">MRX98_19575</name>
</gene>
<keyword evidence="4" id="KW-1185">Reference proteome</keyword>
<dbReference type="Gene3D" id="3.40.710.10">
    <property type="entry name" value="DD-peptidase/beta-lactamase superfamily"/>
    <property type="match status" value="1"/>
</dbReference>
<dbReference type="Proteomes" id="UP001165427">
    <property type="component" value="Unassembled WGS sequence"/>
</dbReference>
<dbReference type="EMBL" id="JALJRB010000033">
    <property type="protein sequence ID" value="MCJ8502786.1"/>
    <property type="molecule type" value="Genomic_DNA"/>
</dbReference>
<accession>A0AA41UMM6</accession>
<evidence type="ECO:0000313" key="4">
    <source>
        <dbReference type="Proteomes" id="UP001165427"/>
    </source>
</evidence>
<dbReference type="InterPro" id="IPR050515">
    <property type="entry name" value="Beta-lactam/transpept"/>
</dbReference>
<dbReference type="GO" id="GO:0071555">
    <property type="term" value="P:cell wall organization"/>
    <property type="evidence" value="ECO:0007669"/>
    <property type="project" value="TreeGrafter"/>
</dbReference>
<keyword evidence="1" id="KW-0472">Membrane</keyword>
<dbReference type="GO" id="GO:0008658">
    <property type="term" value="F:penicillin binding"/>
    <property type="evidence" value="ECO:0007669"/>
    <property type="project" value="InterPro"/>
</dbReference>
<proteinExistence type="predicted"/>
<reference evidence="3" key="1">
    <citation type="submission" date="2022-04" db="EMBL/GenBank/DDBJ databases">
        <title>Desulfatitalea alkaliphila sp. nov., a novel anaerobic sulfate-reducing bacterium isolated from terrestrial mud volcano, Taman Peninsula, Russia.</title>
        <authorList>
            <person name="Khomyakova M.A."/>
            <person name="Merkel A.Y."/>
            <person name="Slobodkin A.I."/>
        </authorList>
    </citation>
    <scope>NUCLEOTIDE SEQUENCE</scope>
    <source>
        <strain evidence="3">M08but</strain>
    </source>
</reference>
<dbReference type="InterPro" id="IPR001460">
    <property type="entry name" value="PCN-bd_Tpept"/>
</dbReference>
<dbReference type="RefSeq" id="WP_246914144.1">
    <property type="nucleotide sequence ID" value="NZ_JALJRB010000033.1"/>
</dbReference>
<feature type="domain" description="Penicillin-binding protein transpeptidase" evidence="2">
    <location>
        <begin position="140"/>
        <end position="425"/>
    </location>
</feature>
<organism evidence="3 4">
    <name type="scientific">Desulfatitalea alkaliphila</name>
    <dbReference type="NCBI Taxonomy" id="2929485"/>
    <lineage>
        <taxon>Bacteria</taxon>
        <taxon>Pseudomonadati</taxon>
        <taxon>Thermodesulfobacteriota</taxon>
        <taxon>Desulfobacteria</taxon>
        <taxon>Desulfobacterales</taxon>
        <taxon>Desulfosarcinaceae</taxon>
        <taxon>Desulfatitalea</taxon>
    </lineage>
</organism>
<keyword evidence="1" id="KW-0812">Transmembrane</keyword>
<dbReference type="SUPFAM" id="SSF56601">
    <property type="entry name" value="beta-lactamase/transpeptidase-like"/>
    <property type="match status" value="1"/>
</dbReference>
<dbReference type="AlphaFoldDB" id="A0AA41UMM6"/>
<name>A0AA41UMM6_9BACT</name>
<dbReference type="Pfam" id="PF00905">
    <property type="entry name" value="Transpeptidase"/>
    <property type="match status" value="1"/>
</dbReference>
<feature type="transmembrane region" description="Helical" evidence="1">
    <location>
        <begin position="36"/>
        <end position="56"/>
    </location>
</feature>
<sequence>MAADFKTPPGGRRRPTWREYQKGLRRPRKVVTFRRMLLTAAVLATVFYALFMGMAATRPGDDTVPPAPVAAVNPVLDSDTLLSKSDVQLLLARLPLADLMQREVVLPLNGQQLRVTTCLDEALQARLVKALDRRHARYIGIVAMEPETGRVRAMVGFDKADPDANPCLSNIFPAASLFKIVTAAAAVDQFNYTGKTPLKFNGYKHTLYRNQLQETNNRYTHTISLSAAFAESVNPVFGKLGKLDLGKSLLEQYGADFGFNRPIDFDLPIDPSHLAVKETPYHWAEIASGFNRETTLSPLHAAMIISAALNQGQMAVPTLIERIEDQDGRLLYRADNTHGAPAMSGKAADALMEMMEATVRSGTARSLFSNRQRDPVLSGLRIGGKTGSISTRDREARIDWFAGYAEKQKGRERLVVAALVAHVDYIGVRAGTYARTAMTHYFKNSPARRQTAGGPSDS</sequence>
<dbReference type="PANTHER" id="PTHR30627:SF2">
    <property type="entry name" value="PEPTIDOGLYCAN D,D-TRANSPEPTIDASE MRDA"/>
    <property type="match status" value="1"/>
</dbReference>
<comment type="caution">
    <text evidence="3">The sequence shown here is derived from an EMBL/GenBank/DDBJ whole genome shotgun (WGS) entry which is preliminary data.</text>
</comment>
<evidence type="ECO:0000313" key="3">
    <source>
        <dbReference type="EMBL" id="MCJ8502786.1"/>
    </source>
</evidence>
<evidence type="ECO:0000256" key="1">
    <source>
        <dbReference type="SAM" id="Phobius"/>
    </source>
</evidence>
<dbReference type="GO" id="GO:0005886">
    <property type="term" value="C:plasma membrane"/>
    <property type="evidence" value="ECO:0007669"/>
    <property type="project" value="TreeGrafter"/>
</dbReference>
<dbReference type="PANTHER" id="PTHR30627">
    <property type="entry name" value="PEPTIDOGLYCAN D,D-TRANSPEPTIDASE"/>
    <property type="match status" value="1"/>
</dbReference>
<evidence type="ECO:0000259" key="2">
    <source>
        <dbReference type="Pfam" id="PF00905"/>
    </source>
</evidence>